<dbReference type="EMBL" id="BSXS01000468">
    <property type="protein sequence ID" value="GME72619.1"/>
    <property type="molecule type" value="Genomic_DNA"/>
</dbReference>
<accession>A0ACB5STM5</accession>
<evidence type="ECO:0000313" key="1">
    <source>
        <dbReference type="EMBL" id="GME72619.1"/>
    </source>
</evidence>
<name>A0ACB5STM5_AMBMO</name>
<protein>
    <submittedName>
        <fullName evidence="1">Unnamed protein product</fullName>
    </submittedName>
</protein>
<keyword evidence="2" id="KW-1185">Reference proteome</keyword>
<organism evidence="1 2">
    <name type="scientific">Ambrosiozyma monospora</name>
    <name type="common">Yeast</name>
    <name type="synonym">Endomycopsis monosporus</name>
    <dbReference type="NCBI Taxonomy" id="43982"/>
    <lineage>
        <taxon>Eukaryota</taxon>
        <taxon>Fungi</taxon>
        <taxon>Dikarya</taxon>
        <taxon>Ascomycota</taxon>
        <taxon>Saccharomycotina</taxon>
        <taxon>Pichiomycetes</taxon>
        <taxon>Pichiales</taxon>
        <taxon>Pichiaceae</taxon>
        <taxon>Ambrosiozyma</taxon>
    </lineage>
</organism>
<reference evidence="1" key="1">
    <citation type="submission" date="2023-04" db="EMBL/GenBank/DDBJ databases">
        <title>Ambrosiozyma monospora NBRC 10751.</title>
        <authorList>
            <person name="Ichikawa N."/>
            <person name="Sato H."/>
            <person name="Tonouchi N."/>
        </authorList>
    </citation>
    <scope>NUCLEOTIDE SEQUENCE</scope>
    <source>
        <strain evidence="1">NBRC 10751</strain>
    </source>
</reference>
<sequence length="644" mass="74340">MTSRAYLTFSTCAMLQIHEITSELPLEIRCSIVKHVILNRVNRSTDYGHEVPAQIVSLIGYHPLLDNVMAMVLQELKVDEDMFSNIHFDQIAEFMLSKSISFKRMLFSDLDTVPTESHSNFIKLITGCQELKIYCHDPSIKPELERITFIEYATFISSPLDFLKTLRHSTNFRGFSRLLIMTVRIFIPMNQEMKFLKETLVEWKRYFESSCSREAVIRRSLQLSITITQGSDESDVCRILQSIKDLIILHRDSFHFSLSIYRLSSTEITSNMLVSLNSLIEQCDKYIEYSDWYMGRARKWMDTVICPKSIDMCFTDTLSYDQFCLGFKSMSPLKKLKLVGCKATDSLFAHLPETLESLHFELYDESTVTVVKLPCHLRVLSVETETIIPRISNKEQLTKLGDTSIHFALDGYSIDGYRWPFNEIFQTLQKFIYDLPCNVNRLRLTGVSKTHCFSELNSLSFNGFSKLEFLEIIATNSPLQFTYFSLPRLKHLELVSPSMCGPLPKTLEFLVIKFGLEPVMQFSKFWKKYISPLDNLLRLEACIEQQNIDFSMLDFPSHLASISISFDYENVNDPTTEVCLYEFPDSLGYLEICGNIGFNKYNFVAKGIKQADIHKVEALSSEKSNVWKICSLQVMLVGNWSLFL</sequence>
<comment type="caution">
    <text evidence="1">The sequence shown here is derived from an EMBL/GenBank/DDBJ whole genome shotgun (WGS) entry which is preliminary data.</text>
</comment>
<evidence type="ECO:0000313" key="2">
    <source>
        <dbReference type="Proteomes" id="UP001165064"/>
    </source>
</evidence>
<proteinExistence type="predicted"/>
<dbReference type="Proteomes" id="UP001165064">
    <property type="component" value="Unassembled WGS sequence"/>
</dbReference>
<gene>
    <name evidence="1" type="ORF">Amon02_000106500</name>
</gene>